<feature type="coiled-coil region" evidence="11">
    <location>
        <begin position="600"/>
        <end position="642"/>
    </location>
</feature>
<dbReference type="PANTHER" id="PTHR10643:SF2">
    <property type="entry name" value="KINETOCHORE PROTEIN NDC80 HOMOLOG"/>
    <property type="match status" value="1"/>
</dbReference>
<comment type="function">
    <text evidence="10">Acts as a component of the essential kinetochore-associated NDC80 complex, which is required for chromosome segregation and spindle checkpoint activity.</text>
</comment>
<dbReference type="Pfam" id="PF03801">
    <property type="entry name" value="Ndc80_HEC"/>
    <property type="match status" value="1"/>
</dbReference>
<gene>
    <name evidence="15" type="ORF">EMPS_10274</name>
</gene>
<keyword evidence="16" id="KW-1185">Reference proteome</keyword>
<feature type="region of interest" description="Disordered" evidence="12">
    <location>
        <begin position="85"/>
        <end position="108"/>
    </location>
</feature>
<dbReference type="InterPro" id="IPR055260">
    <property type="entry name" value="Ndc80_CH"/>
</dbReference>
<evidence type="ECO:0000256" key="5">
    <source>
        <dbReference type="ARBA" id="ARBA00022838"/>
    </source>
</evidence>
<dbReference type="OrthoDB" id="7459479at2759"/>
<proteinExistence type="inferred from homology"/>
<evidence type="ECO:0000256" key="12">
    <source>
        <dbReference type="SAM" id="MobiDB-lite"/>
    </source>
</evidence>
<dbReference type="InterPro" id="IPR038273">
    <property type="entry name" value="Ndc80_sf"/>
</dbReference>
<keyword evidence="2 10" id="KW-0158">Chromosome</keyword>
<accession>A0A9P3HJV7</accession>
<keyword evidence="9 10" id="KW-0137">Centromere</keyword>
<feature type="region of interest" description="Disordered" evidence="12">
    <location>
        <begin position="1"/>
        <end position="62"/>
    </location>
</feature>
<feature type="domain" description="Kinetochore protein Ndc80 CH" evidence="13">
    <location>
        <begin position="105"/>
        <end position="235"/>
    </location>
</feature>
<evidence type="ECO:0000313" key="16">
    <source>
        <dbReference type="Proteomes" id="UP000827284"/>
    </source>
</evidence>
<reference evidence="15" key="1">
    <citation type="submission" date="2021-11" db="EMBL/GenBank/DDBJ databases">
        <authorList>
            <person name="Herlambang A."/>
            <person name="Guo Y."/>
            <person name="Takashima Y."/>
            <person name="Nishizawa T."/>
        </authorList>
    </citation>
    <scope>NUCLEOTIDE SEQUENCE</scope>
    <source>
        <strain evidence="15">E1425</strain>
    </source>
</reference>
<evidence type="ECO:0000256" key="6">
    <source>
        <dbReference type="ARBA" id="ARBA00023054"/>
    </source>
</evidence>
<keyword evidence="7 10" id="KW-0539">Nucleus</keyword>
<feature type="coiled-coil region" evidence="11">
    <location>
        <begin position="364"/>
        <end position="450"/>
    </location>
</feature>
<name>A0A9P3HJV7_9FUNG</name>
<dbReference type="PANTHER" id="PTHR10643">
    <property type="entry name" value="KINETOCHORE PROTEIN NDC80"/>
    <property type="match status" value="1"/>
</dbReference>
<comment type="caution">
    <text evidence="15">The sequence shown here is derived from an EMBL/GenBank/DDBJ whole genome shotgun (WGS) entry which is preliminary data.</text>
</comment>
<feature type="coiled-coil region" evidence="11">
    <location>
        <begin position="512"/>
        <end position="553"/>
    </location>
</feature>
<keyword evidence="6 11" id="KW-0175">Coiled coil</keyword>
<evidence type="ECO:0000256" key="9">
    <source>
        <dbReference type="ARBA" id="ARBA00023328"/>
    </source>
</evidence>
<evidence type="ECO:0000259" key="14">
    <source>
        <dbReference type="Pfam" id="PF24487"/>
    </source>
</evidence>
<evidence type="ECO:0000256" key="8">
    <source>
        <dbReference type="ARBA" id="ARBA00023306"/>
    </source>
</evidence>
<feature type="domain" description="Kinetochore protein NDC80 loop region" evidence="14">
    <location>
        <begin position="448"/>
        <end position="584"/>
    </location>
</feature>
<feature type="compositionally biased region" description="Polar residues" evidence="12">
    <location>
        <begin position="87"/>
        <end position="108"/>
    </location>
</feature>
<keyword evidence="3 10" id="KW-0132">Cell division</keyword>
<evidence type="ECO:0000256" key="4">
    <source>
        <dbReference type="ARBA" id="ARBA00022776"/>
    </source>
</evidence>
<protein>
    <recommendedName>
        <fullName evidence="10">Kinetochore protein NDC80</fullName>
    </recommendedName>
</protein>
<evidence type="ECO:0000256" key="3">
    <source>
        <dbReference type="ARBA" id="ARBA00022618"/>
    </source>
</evidence>
<keyword evidence="8 10" id="KW-0131">Cell cycle</keyword>
<dbReference type="Pfam" id="PF24487">
    <property type="entry name" value="NDC80_loop"/>
    <property type="match status" value="1"/>
</dbReference>
<keyword evidence="5 10" id="KW-0995">Kinetochore</keyword>
<evidence type="ECO:0000256" key="10">
    <source>
        <dbReference type="RuleBase" id="RU368072"/>
    </source>
</evidence>
<comment type="subunit">
    <text evidence="10">Component of the NDC80 complex.</text>
</comment>
<organism evidence="15 16">
    <name type="scientific">Entomortierella parvispora</name>
    <dbReference type="NCBI Taxonomy" id="205924"/>
    <lineage>
        <taxon>Eukaryota</taxon>
        <taxon>Fungi</taxon>
        <taxon>Fungi incertae sedis</taxon>
        <taxon>Mucoromycota</taxon>
        <taxon>Mortierellomycotina</taxon>
        <taxon>Mortierellomycetes</taxon>
        <taxon>Mortierellales</taxon>
        <taxon>Mortierellaceae</taxon>
        <taxon>Entomortierella</taxon>
    </lineage>
</organism>
<evidence type="ECO:0000256" key="7">
    <source>
        <dbReference type="ARBA" id="ARBA00023242"/>
    </source>
</evidence>
<dbReference type="EMBL" id="BQFW01000014">
    <property type="protein sequence ID" value="GJJ77915.1"/>
    <property type="molecule type" value="Genomic_DNA"/>
</dbReference>
<evidence type="ECO:0000256" key="1">
    <source>
        <dbReference type="ARBA" id="ARBA00007050"/>
    </source>
</evidence>
<dbReference type="InterPro" id="IPR005550">
    <property type="entry name" value="Kinetochore_Ndc80"/>
</dbReference>
<evidence type="ECO:0000259" key="13">
    <source>
        <dbReference type="Pfam" id="PF03801"/>
    </source>
</evidence>
<sequence>MQGPPSNNFYSNNPAPGGMNTSGAAGSNNRWSVSSNFRQSVTGSSAHRNSMLNSGVMMSQRPSPMGQLNNEDHNMLNSSVMGPPMGTSRSSSASGFAPRQSFSGSGSRMTAQINSMNQRDNRPIKDKSYQRSMVNDLVNYLNQSGYQHNVTTKTLTQPTNKDFQEIFKYLYHKLEPDFDFQKKPEDEVPALLKTMRYPAADTITRTALYAVGTPHSWPNMLALMSWMVEVKAVIDKHRDMLDQLKSSNAQHRNRDIIPDLDMTQVSPDRALYYYLIQTYKGWMLYGLYNDPDLDENLSLSFQRRQEYAEDQARHLQDSIESLRLELETSLKEPSELEALQRDQEILEKDQQQFHKAIEYTEPRIEEVNKANEKLKSNMEAKRSKLEDSERAFEEIQEIVRSQTMTRAGLEAKIDERNKLRRKEESLRQHIRNLDNEQRSLDKRFQENEAKAEEVAKEYNDLAIRAGIVPISAKYAGGKDYELQLDLDSTLTGSGNIYTVDIKGAERAVSALRNQFTKEVNRVSSELAVMKEEYDQLEDQFDDESTDLRMIDREYFNLNKKYQEEKDAARSETLQRQSFVEAQEEAIQKMIQDTNYLVADAERLDSENAQLEKQLAQIVEQSNKKIKDILQQLSKAKQQVEQQVGVIQSMASKELEDTLHQKDQLLDIFDAESTIERRRANDPEATIVNFSRDLMFSQ</sequence>
<dbReference type="GO" id="GO:0051315">
    <property type="term" value="P:attachment of mitotic spindle microtubules to kinetochore"/>
    <property type="evidence" value="ECO:0007669"/>
    <property type="project" value="UniProtKB-UniRule"/>
</dbReference>
<evidence type="ECO:0000313" key="15">
    <source>
        <dbReference type="EMBL" id="GJJ77915.1"/>
    </source>
</evidence>
<dbReference type="Gene3D" id="1.10.418.30">
    <property type="entry name" value="Ncd80 complex, Ncd80 subunit"/>
    <property type="match status" value="1"/>
</dbReference>
<dbReference type="Proteomes" id="UP000827284">
    <property type="component" value="Unassembled WGS sequence"/>
</dbReference>
<dbReference type="InterPro" id="IPR057091">
    <property type="entry name" value="NDC80_loop"/>
</dbReference>
<evidence type="ECO:0000256" key="2">
    <source>
        <dbReference type="ARBA" id="ARBA00022454"/>
    </source>
</evidence>
<dbReference type="GO" id="GO:0031262">
    <property type="term" value="C:Ndc80 complex"/>
    <property type="evidence" value="ECO:0007669"/>
    <property type="project" value="UniProtKB-UniRule"/>
</dbReference>
<comment type="subcellular location">
    <subcellularLocation>
        <location evidence="10">Chromosome</location>
        <location evidence="10">Centromere</location>
        <location evidence="10">Kinetochore</location>
    </subcellularLocation>
    <subcellularLocation>
        <location evidence="10">Nucleus</location>
    </subcellularLocation>
</comment>
<comment type="similarity">
    <text evidence="1 10">Belongs to the NDC80/HEC1 family.</text>
</comment>
<evidence type="ECO:0000256" key="11">
    <source>
        <dbReference type="SAM" id="Coils"/>
    </source>
</evidence>
<reference evidence="15" key="2">
    <citation type="journal article" date="2022" name="Microbiol. Resour. Announc.">
        <title>Whole-Genome Sequence of Entomortierella parvispora E1425, a Mucoromycotan Fungus Associated with Burkholderiaceae-Related Endosymbiotic Bacteria.</title>
        <authorList>
            <person name="Herlambang A."/>
            <person name="Guo Y."/>
            <person name="Takashima Y."/>
            <person name="Narisawa K."/>
            <person name="Ohta H."/>
            <person name="Nishizawa T."/>
        </authorList>
    </citation>
    <scope>NUCLEOTIDE SEQUENCE</scope>
    <source>
        <strain evidence="15">E1425</strain>
    </source>
</reference>
<dbReference type="AlphaFoldDB" id="A0A9P3HJV7"/>
<dbReference type="GO" id="GO:0051301">
    <property type="term" value="P:cell division"/>
    <property type="evidence" value="ECO:0007669"/>
    <property type="project" value="UniProtKB-UniRule"/>
</dbReference>
<keyword evidence="4 10" id="KW-0498">Mitosis</keyword>
<dbReference type="GO" id="GO:0005634">
    <property type="term" value="C:nucleus"/>
    <property type="evidence" value="ECO:0007669"/>
    <property type="project" value="UniProtKB-SubCell"/>
</dbReference>
<feature type="coiled-coil region" evidence="11">
    <location>
        <begin position="305"/>
        <end position="332"/>
    </location>
</feature>